<dbReference type="InterPro" id="IPR036192">
    <property type="entry name" value="Cell_div_ZapA-like_sf"/>
</dbReference>
<dbReference type="RefSeq" id="WP_255028046.1">
    <property type="nucleotide sequence ID" value="NZ_JANDHW010000013.1"/>
</dbReference>
<comment type="caution">
    <text evidence="1">The sequence shown here is derived from an EMBL/GenBank/DDBJ whole genome shotgun (WGS) entry which is preliminary data.</text>
</comment>
<keyword evidence="1" id="KW-0131">Cell cycle</keyword>
<dbReference type="Pfam" id="PF05164">
    <property type="entry name" value="ZapA"/>
    <property type="match status" value="1"/>
</dbReference>
<gene>
    <name evidence="1" type="ORF">NMU02_11405</name>
</gene>
<dbReference type="Proteomes" id="UP001205603">
    <property type="component" value="Unassembled WGS sequence"/>
</dbReference>
<dbReference type="EMBL" id="JANDHW010000013">
    <property type="protein sequence ID" value="MCP9612698.1"/>
    <property type="molecule type" value="Genomic_DNA"/>
</dbReference>
<accession>A0ABT1MLU5</accession>
<keyword evidence="1" id="KW-0132">Cell division</keyword>
<keyword evidence="2" id="KW-1185">Reference proteome</keyword>
<dbReference type="GO" id="GO:0051301">
    <property type="term" value="P:cell division"/>
    <property type="evidence" value="ECO:0007669"/>
    <property type="project" value="UniProtKB-KW"/>
</dbReference>
<organism evidence="1 2">
    <name type="scientific">Coprobacter tertius</name>
    <dbReference type="NCBI Taxonomy" id="2944915"/>
    <lineage>
        <taxon>Bacteria</taxon>
        <taxon>Pseudomonadati</taxon>
        <taxon>Bacteroidota</taxon>
        <taxon>Bacteroidia</taxon>
        <taxon>Bacteroidales</taxon>
        <taxon>Barnesiellaceae</taxon>
        <taxon>Coprobacter</taxon>
    </lineage>
</organism>
<proteinExistence type="predicted"/>
<reference evidence="1 2" key="1">
    <citation type="submission" date="2022-07" db="EMBL/GenBank/DDBJ databases">
        <title>Fecal culturing of patients with breast cancer.</title>
        <authorList>
            <person name="Teng N.M.Y."/>
            <person name="Kiu R."/>
            <person name="Evans R."/>
            <person name="Baker D.J."/>
            <person name="Zenner C."/>
            <person name="Robinson S.D."/>
            <person name="Hall L.J."/>
        </authorList>
    </citation>
    <scope>NUCLEOTIDE SEQUENCE [LARGE SCALE GENOMIC DNA]</scope>
    <source>
        <strain evidence="1 2">LH1063</strain>
    </source>
</reference>
<sequence length="99" mass="11517">MNDKFTINLKIAGSSYPLIINRSDEELIRKAAKLIDVKLANYSERLGADKKKTLQDFLCMTALELSYAYLKIKESRDVDVLSQTIRELDEELERYLKEE</sequence>
<name>A0ABT1MLU5_9BACT</name>
<dbReference type="SUPFAM" id="SSF102829">
    <property type="entry name" value="Cell division protein ZapA-like"/>
    <property type="match status" value="1"/>
</dbReference>
<protein>
    <submittedName>
        <fullName evidence="1">Cell division protein ZapA</fullName>
    </submittedName>
</protein>
<dbReference type="InterPro" id="IPR007838">
    <property type="entry name" value="Cell_div_ZapA-like"/>
</dbReference>
<evidence type="ECO:0000313" key="2">
    <source>
        <dbReference type="Proteomes" id="UP001205603"/>
    </source>
</evidence>
<evidence type="ECO:0000313" key="1">
    <source>
        <dbReference type="EMBL" id="MCP9612698.1"/>
    </source>
</evidence>